<keyword evidence="8" id="KW-1185">Reference proteome</keyword>
<comment type="caution">
    <text evidence="7">The sequence shown here is derived from an EMBL/GenBank/DDBJ whole genome shotgun (WGS) entry which is preliminary data.</text>
</comment>
<dbReference type="GO" id="GO:0000978">
    <property type="term" value="F:RNA polymerase II cis-regulatory region sequence-specific DNA binding"/>
    <property type="evidence" value="ECO:0007669"/>
    <property type="project" value="TreeGrafter"/>
</dbReference>
<dbReference type="PANTHER" id="PTHR16223:SF249">
    <property type="entry name" value="TRANSCRIPTION FACTOR BHLH154"/>
    <property type="match status" value="1"/>
</dbReference>
<dbReference type="InterPro" id="IPR036638">
    <property type="entry name" value="HLH_DNA-bd_sf"/>
</dbReference>
<dbReference type="PANTHER" id="PTHR16223">
    <property type="entry name" value="TRANSCRIPTION FACTOR BHLH83-RELATED"/>
    <property type="match status" value="1"/>
</dbReference>
<dbReference type="SUPFAM" id="SSF47459">
    <property type="entry name" value="HLH, helix-loop-helix DNA-binding domain"/>
    <property type="match status" value="1"/>
</dbReference>
<dbReference type="GO" id="GO:0000981">
    <property type="term" value="F:DNA-binding transcription factor activity, RNA polymerase II-specific"/>
    <property type="evidence" value="ECO:0007669"/>
    <property type="project" value="TreeGrafter"/>
</dbReference>
<keyword evidence="3" id="KW-0805">Transcription regulation</keyword>
<feature type="domain" description="BHLH" evidence="6">
    <location>
        <begin position="30"/>
        <end position="79"/>
    </location>
</feature>
<evidence type="ECO:0000256" key="3">
    <source>
        <dbReference type="ARBA" id="ARBA00023015"/>
    </source>
</evidence>
<proteinExistence type="inferred from homology"/>
<comment type="similarity">
    <text evidence="2">Belongs to the bHLH protein family.</text>
</comment>
<gene>
    <name evidence="7" type="primary">BHLH113</name>
    <name evidence="7" type="ORF">KSP39_PZI006188</name>
</gene>
<sequence>MMMVAGRADQSPTIRHESFLRPSKRLKTGPTAGKASFSPKLKNDKIGERVAVLQQMVAPFGKSDTASVLTEATSYIKFLHDQLQVLVNPYLPSASNGRSQEGGGDCYRLRSRGLCLMPVDAAVLIAGSNGADIWAPLSK</sequence>
<dbReference type="CDD" id="cd11393">
    <property type="entry name" value="bHLH_AtbHLH_like"/>
    <property type="match status" value="1"/>
</dbReference>
<dbReference type="AlphaFoldDB" id="A0AAP0GBF2"/>
<dbReference type="GO" id="GO:0005634">
    <property type="term" value="C:nucleus"/>
    <property type="evidence" value="ECO:0007669"/>
    <property type="project" value="UniProtKB-SubCell"/>
</dbReference>
<protein>
    <submittedName>
        <fullName evidence="7">Transcription factor bHLH113</fullName>
    </submittedName>
</protein>
<evidence type="ECO:0000256" key="5">
    <source>
        <dbReference type="ARBA" id="ARBA00023242"/>
    </source>
</evidence>
<evidence type="ECO:0000256" key="4">
    <source>
        <dbReference type="ARBA" id="ARBA00023163"/>
    </source>
</evidence>
<dbReference type="InterPro" id="IPR011598">
    <property type="entry name" value="bHLH_dom"/>
</dbReference>
<accession>A0AAP0GBF2</accession>
<dbReference type="InterPro" id="IPR045239">
    <property type="entry name" value="bHLH95_bHLH"/>
</dbReference>
<keyword evidence="4" id="KW-0804">Transcription</keyword>
<evidence type="ECO:0000256" key="2">
    <source>
        <dbReference type="ARBA" id="ARBA00005510"/>
    </source>
</evidence>
<name>A0AAP0GBF2_9ASPA</name>
<dbReference type="InterPro" id="IPR045843">
    <property type="entry name" value="IND-like"/>
</dbReference>
<reference evidence="7 8" key="1">
    <citation type="journal article" date="2022" name="Nat. Plants">
        <title>Genomes of leafy and leafless Platanthera orchids illuminate the evolution of mycoheterotrophy.</title>
        <authorList>
            <person name="Li M.H."/>
            <person name="Liu K.W."/>
            <person name="Li Z."/>
            <person name="Lu H.C."/>
            <person name="Ye Q.L."/>
            <person name="Zhang D."/>
            <person name="Wang J.Y."/>
            <person name="Li Y.F."/>
            <person name="Zhong Z.M."/>
            <person name="Liu X."/>
            <person name="Yu X."/>
            <person name="Liu D.K."/>
            <person name="Tu X.D."/>
            <person name="Liu B."/>
            <person name="Hao Y."/>
            <person name="Liao X.Y."/>
            <person name="Jiang Y.T."/>
            <person name="Sun W.H."/>
            <person name="Chen J."/>
            <person name="Chen Y.Q."/>
            <person name="Ai Y."/>
            <person name="Zhai J.W."/>
            <person name="Wu S.S."/>
            <person name="Zhou Z."/>
            <person name="Hsiao Y.Y."/>
            <person name="Wu W.L."/>
            <person name="Chen Y.Y."/>
            <person name="Lin Y.F."/>
            <person name="Hsu J.L."/>
            <person name="Li C.Y."/>
            <person name="Wang Z.W."/>
            <person name="Zhao X."/>
            <person name="Zhong W.Y."/>
            <person name="Ma X.K."/>
            <person name="Ma L."/>
            <person name="Huang J."/>
            <person name="Chen G.Z."/>
            <person name="Huang M.Z."/>
            <person name="Huang L."/>
            <person name="Peng D.H."/>
            <person name="Luo Y.B."/>
            <person name="Zou S.Q."/>
            <person name="Chen S.P."/>
            <person name="Lan S."/>
            <person name="Tsai W.C."/>
            <person name="Van de Peer Y."/>
            <person name="Liu Z.J."/>
        </authorList>
    </citation>
    <scope>NUCLEOTIDE SEQUENCE [LARGE SCALE GENOMIC DNA]</scope>
    <source>
        <strain evidence="7">Lor287</strain>
    </source>
</reference>
<evidence type="ECO:0000313" key="7">
    <source>
        <dbReference type="EMBL" id="KAK8949400.1"/>
    </source>
</evidence>
<evidence type="ECO:0000313" key="8">
    <source>
        <dbReference type="Proteomes" id="UP001418222"/>
    </source>
</evidence>
<dbReference type="GO" id="GO:0046983">
    <property type="term" value="F:protein dimerization activity"/>
    <property type="evidence" value="ECO:0007669"/>
    <property type="project" value="InterPro"/>
</dbReference>
<keyword evidence="5" id="KW-0539">Nucleus</keyword>
<evidence type="ECO:0000256" key="1">
    <source>
        <dbReference type="ARBA" id="ARBA00004123"/>
    </source>
</evidence>
<dbReference type="Proteomes" id="UP001418222">
    <property type="component" value="Unassembled WGS sequence"/>
</dbReference>
<evidence type="ECO:0000259" key="6">
    <source>
        <dbReference type="PROSITE" id="PS50888"/>
    </source>
</evidence>
<dbReference type="PROSITE" id="PS50888">
    <property type="entry name" value="BHLH"/>
    <property type="match status" value="1"/>
</dbReference>
<dbReference type="EMBL" id="JBBWWQ010000004">
    <property type="protein sequence ID" value="KAK8949400.1"/>
    <property type="molecule type" value="Genomic_DNA"/>
</dbReference>
<organism evidence="7 8">
    <name type="scientific">Platanthera zijinensis</name>
    <dbReference type="NCBI Taxonomy" id="2320716"/>
    <lineage>
        <taxon>Eukaryota</taxon>
        <taxon>Viridiplantae</taxon>
        <taxon>Streptophyta</taxon>
        <taxon>Embryophyta</taxon>
        <taxon>Tracheophyta</taxon>
        <taxon>Spermatophyta</taxon>
        <taxon>Magnoliopsida</taxon>
        <taxon>Liliopsida</taxon>
        <taxon>Asparagales</taxon>
        <taxon>Orchidaceae</taxon>
        <taxon>Orchidoideae</taxon>
        <taxon>Orchideae</taxon>
        <taxon>Orchidinae</taxon>
        <taxon>Platanthera</taxon>
    </lineage>
</organism>
<comment type="subcellular location">
    <subcellularLocation>
        <location evidence="1">Nucleus</location>
    </subcellularLocation>
</comment>